<sequence>MLKGVHLTLMIGPVVPVPVPEAVLNALQSVQVNIGGDSKTPSGFELKFSLSNKGPLQTLFLLTGGSLPPIMRVILVVTLNGLPEVLIDGVITQQKTQPGQDPGQSVLTLTGVDLTAVMGLIDLDGVPYPAMPPEARVALILAKYAWLGIVPMVIPSLLSDVPIPTQEIPRQQGHDLDYINDLADKAGYVFYLNPGPVPGMSTAYWGPEIRVGVPQPALNLDMDAARNVETLSFTFDADHKAMPIVYVQNPETKIPIPIPIPDISPLSPPLGLFPPIPKQFPQLKDTAKLSPVQAILTGLVVAARSSDAVTGTGTLDVLRYGRLLKARQLVGVRGVGPAYDGLYYVKSVTHTIKVGEYKQNFTLVRNGLVSTFQQVPA</sequence>
<organism evidence="1 2">
    <name type="scientific">Geothrix limicola</name>
    <dbReference type="NCBI Taxonomy" id="2927978"/>
    <lineage>
        <taxon>Bacteria</taxon>
        <taxon>Pseudomonadati</taxon>
        <taxon>Acidobacteriota</taxon>
        <taxon>Holophagae</taxon>
        <taxon>Holophagales</taxon>
        <taxon>Holophagaceae</taxon>
        <taxon>Geothrix</taxon>
    </lineage>
</organism>
<name>A0ABQ5QH03_9BACT</name>
<protein>
    <submittedName>
        <fullName evidence="1">Uncharacterized protein</fullName>
    </submittedName>
</protein>
<reference evidence="1 2" key="1">
    <citation type="journal article" date="2023" name="Antonie Van Leeuwenhoek">
        <title>Mesoterricola silvestris gen. nov., sp. nov., Mesoterricola sediminis sp. nov., Geothrix oryzae sp. nov., Geothrix edaphica sp. nov., Geothrix rubra sp. nov., and Geothrix limicola sp. nov., six novel members of Acidobacteriota isolated from soils.</title>
        <authorList>
            <person name="Itoh H."/>
            <person name="Sugisawa Y."/>
            <person name="Mise K."/>
            <person name="Xu Z."/>
            <person name="Kuniyasu M."/>
            <person name="Ushijima N."/>
            <person name="Kawano K."/>
            <person name="Kobayashi E."/>
            <person name="Shiratori Y."/>
            <person name="Masuda Y."/>
            <person name="Senoo K."/>
        </authorList>
    </citation>
    <scope>NUCLEOTIDE SEQUENCE [LARGE SCALE GENOMIC DNA]</scope>
    <source>
        <strain evidence="1 2">Red804</strain>
    </source>
</reference>
<accession>A0ABQ5QH03</accession>
<evidence type="ECO:0000313" key="1">
    <source>
        <dbReference type="EMBL" id="GLH74139.1"/>
    </source>
</evidence>
<keyword evidence="2" id="KW-1185">Reference proteome</keyword>
<dbReference type="EMBL" id="BSDE01000005">
    <property type="protein sequence ID" value="GLH74139.1"/>
    <property type="molecule type" value="Genomic_DNA"/>
</dbReference>
<proteinExistence type="predicted"/>
<dbReference type="RefSeq" id="WP_285576087.1">
    <property type="nucleotide sequence ID" value="NZ_BSDE01000005.1"/>
</dbReference>
<comment type="caution">
    <text evidence="1">The sequence shown here is derived from an EMBL/GenBank/DDBJ whole genome shotgun (WGS) entry which is preliminary data.</text>
</comment>
<evidence type="ECO:0000313" key="2">
    <source>
        <dbReference type="Proteomes" id="UP001165069"/>
    </source>
</evidence>
<gene>
    <name evidence="1" type="ORF">GETHLI_26410</name>
</gene>
<dbReference type="Proteomes" id="UP001165069">
    <property type="component" value="Unassembled WGS sequence"/>
</dbReference>